<dbReference type="AlphaFoldDB" id="A0A382S740"/>
<dbReference type="InterPro" id="IPR036237">
    <property type="entry name" value="Xyl_isomerase-like_sf"/>
</dbReference>
<organism evidence="2">
    <name type="scientific">marine metagenome</name>
    <dbReference type="NCBI Taxonomy" id="408172"/>
    <lineage>
        <taxon>unclassified sequences</taxon>
        <taxon>metagenomes</taxon>
        <taxon>ecological metagenomes</taxon>
    </lineage>
</organism>
<dbReference type="PANTHER" id="PTHR12110">
    <property type="entry name" value="HYDROXYPYRUVATE ISOMERASE"/>
    <property type="match status" value="1"/>
</dbReference>
<dbReference type="EMBL" id="UINC01126926">
    <property type="protein sequence ID" value="SVD05720.1"/>
    <property type="molecule type" value="Genomic_DNA"/>
</dbReference>
<accession>A0A382S740</accession>
<dbReference type="Pfam" id="PF01261">
    <property type="entry name" value="AP_endonuc_2"/>
    <property type="match status" value="1"/>
</dbReference>
<feature type="domain" description="Xylose isomerase-like TIM barrel" evidence="1">
    <location>
        <begin position="46"/>
        <end position="272"/>
    </location>
</feature>
<reference evidence="2" key="1">
    <citation type="submission" date="2018-05" db="EMBL/GenBank/DDBJ databases">
        <authorList>
            <person name="Lanie J.A."/>
            <person name="Ng W.-L."/>
            <person name="Kazmierczak K.M."/>
            <person name="Andrzejewski T.M."/>
            <person name="Davidsen T.M."/>
            <person name="Wayne K.J."/>
            <person name="Tettelin H."/>
            <person name="Glass J.I."/>
            <person name="Rusch D."/>
            <person name="Podicherti R."/>
            <person name="Tsui H.-C.T."/>
            <person name="Winkler M.E."/>
        </authorList>
    </citation>
    <scope>NUCLEOTIDE SEQUENCE</scope>
</reference>
<evidence type="ECO:0000259" key="1">
    <source>
        <dbReference type="Pfam" id="PF01261"/>
    </source>
</evidence>
<sequence length="282" mass="31192">SHRLAIIATGVIIRIDLFLNKTQRRKRMKVGIRDGMLGLPLDQTFSKVSQIGFDGIEVCMGVDYRNHLIWQDGGVDQLKALSKGHNLEIPSLSPGGFTAFTFAHPQDSVRSEGIAMLQRLIEVAPELGSKVILVPFFGNAEIKREDLKSDRFIDGWKVVAGTAEKFDVQLGIESTIDATDHQFIIDQVDSTSVGVYYDMGNATTFGYNSVQEIHKLGDAIVQMHIKETGGNHPGEGDVDFPAVIEATRKINYDGWLVLETPAKEDAIVSAIRNMNFVRENYG</sequence>
<dbReference type="InterPro" id="IPR050312">
    <property type="entry name" value="IolE/XylAMocC-like"/>
</dbReference>
<dbReference type="InterPro" id="IPR013022">
    <property type="entry name" value="Xyl_isomerase-like_TIM-brl"/>
</dbReference>
<evidence type="ECO:0000313" key="2">
    <source>
        <dbReference type="EMBL" id="SVD05720.1"/>
    </source>
</evidence>
<protein>
    <recommendedName>
        <fullName evidence="1">Xylose isomerase-like TIM barrel domain-containing protein</fullName>
    </recommendedName>
</protein>
<dbReference type="SUPFAM" id="SSF51658">
    <property type="entry name" value="Xylose isomerase-like"/>
    <property type="match status" value="1"/>
</dbReference>
<name>A0A382S740_9ZZZZ</name>
<proteinExistence type="predicted"/>
<dbReference type="Gene3D" id="3.20.20.150">
    <property type="entry name" value="Divalent-metal-dependent TIM barrel enzymes"/>
    <property type="match status" value="1"/>
</dbReference>
<feature type="non-terminal residue" evidence="2">
    <location>
        <position position="1"/>
    </location>
</feature>
<gene>
    <name evidence="2" type="ORF">METZ01_LOCUS358574</name>
</gene>
<dbReference type="PANTHER" id="PTHR12110:SF21">
    <property type="entry name" value="XYLOSE ISOMERASE-LIKE TIM BARREL DOMAIN-CONTAINING PROTEIN"/>
    <property type="match status" value="1"/>
</dbReference>